<dbReference type="AlphaFoldDB" id="A0A1L8CWN2"/>
<dbReference type="Proteomes" id="UP000187485">
    <property type="component" value="Unassembled WGS sequence"/>
</dbReference>
<name>A0A1L8CWN2_9THEO</name>
<feature type="transmembrane region" description="Helical" evidence="1">
    <location>
        <begin position="130"/>
        <end position="151"/>
    </location>
</feature>
<keyword evidence="1" id="KW-0812">Transmembrane</keyword>
<keyword evidence="3" id="KW-1185">Reference proteome</keyword>
<keyword evidence="1" id="KW-0472">Membrane</keyword>
<dbReference type="RefSeq" id="WP_075859729.1">
    <property type="nucleotide sequence ID" value="NZ_BDJK01000041.1"/>
</dbReference>
<evidence type="ECO:0000313" key="3">
    <source>
        <dbReference type="Proteomes" id="UP000187485"/>
    </source>
</evidence>
<comment type="caution">
    <text evidence="2">The sequence shown here is derived from an EMBL/GenBank/DDBJ whole genome shotgun (WGS) entry which is preliminary data.</text>
</comment>
<protein>
    <submittedName>
        <fullName evidence="2">Uncharacterized protein</fullName>
    </submittedName>
</protein>
<organism evidence="2 3">
    <name type="scientific">Carboxydothermus pertinax</name>
    <dbReference type="NCBI Taxonomy" id="870242"/>
    <lineage>
        <taxon>Bacteria</taxon>
        <taxon>Bacillati</taxon>
        <taxon>Bacillota</taxon>
        <taxon>Clostridia</taxon>
        <taxon>Thermoanaerobacterales</taxon>
        <taxon>Thermoanaerobacteraceae</taxon>
        <taxon>Carboxydothermus</taxon>
    </lineage>
</organism>
<reference evidence="3" key="1">
    <citation type="submission" date="2016-12" db="EMBL/GenBank/DDBJ databases">
        <title>Draft Genome Sequences od Carboxydothermus pertinax and islandicus, Hydrogenogenic Carboxydotrophic Bacteria.</title>
        <authorList>
            <person name="Fukuyama Y."/>
            <person name="Ohmae K."/>
            <person name="Yoneda Y."/>
            <person name="Yoshida T."/>
            <person name="Sako Y."/>
        </authorList>
    </citation>
    <scope>NUCLEOTIDE SEQUENCE [LARGE SCALE GENOMIC DNA]</scope>
    <source>
        <strain evidence="3">Ug1</strain>
    </source>
</reference>
<evidence type="ECO:0000313" key="2">
    <source>
        <dbReference type="EMBL" id="GAV23291.1"/>
    </source>
</evidence>
<feature type="transmembrane region" description="Helical" evidence="1">
    <location>
        <begin position="76"/>
        <end position="97"/>
    </location>
</feature>
<gene>
    <name evidence="2" type="ORF">cpu_18010</name>
</gene>
<dbReference type="EMBL" id="BDJK01000041">
    <property type="protein sequence ID" value="GAV23291.1"/>
    <property type="molecule type" value="Genomic_DNA"/>
</dbReference>
<accession>A0A1L8CWN2</accession>
<keyword evidence="1" id="KW-1133">Transmembrane helix</keyword>
<proteinExistence type="predicted"/>
<feature type="transmembrane region" description="Helical" evidence="1">
    <location>
        <begin position="104"/>
        <end position="124"/>
    </location>
</feature>
<evidence type="ECO:0000256" key="1">
    <source>
        <dbReference type="SAM" id="Phobius"/>
    </source>
</evidence>
<feature type="transmembrane region" description="Helical" evidence="1">
    <location>
        <begin position="21"/>
        <end position="41"/>
    </location>
</feature>
<dbReference type="OrthoDB" id="1951930at2"/>
<sequence>MEVFAIFADYIKNFVFKLNEYTLLQLLWVIAIYYFVLNSIFDFVIKIDNTAFTQSNLDRILEYNKTILNFLQEYEIAWIDLTVLTFLASMIVVLVAYTLFKDYMFIRIFSIYGGVVSMWSLVIYATYKLYIFFGLYYGIVLFFISLIVHWINEKKRNLT</sequence>